<organism evidence="3 4">
    <name type="scientific">Candidatus Alistipes intestinigallinarum</name>
    <dbReference type="NCBI Taxonomy" id="2838440"/>
    <lineage>
        <taxon>Bacteria</taxon>
        <taxon>Pseudomonadati</taxon>
        <taxon>Bacteroidota</taxon>
        <taxon>Bacteroidia</taxon>
        <taxon>Bacteroidales</taxon>
        <taxon>Rikenellaceae</taxon>
        <taxon>Alistipes</taxon>
    </lineage>
</organism>
<name>A0A9D2CBX8_9BACT</name>
<feature type="transmembrane region" description="Helical" evidence="2">
    <location>
        <begin position="140"/>
        <end position="161"/>
    </location>
</feature>
<gene>
    <name evidence="3" type="ORF">H9828_03025</name>
</gene>
<evidence type="ECO:0000313" key="3">
    <source>
        <dbReference type="EMBL" id="HIY68374.1"/>
    </source>
</evidence>
<sequence>MTEQVARLIGNLLAGGGTLLLPGVGTLYVERQAARRIDRRHVVPPCRRVQFSSQERGTSLVDEIARVLKVNGVRPENPVPEAQKVYDRWIAQVREGDTLTIAGIGVLHFKDFRIDPEFDRRLNPQGHEPLRVQAPRRFDAVLWIGIVAIVCVLGATAWWWFDLKQSGDAAMVARVAERAAASRQIAEESTPETAVINATASAAATDSMAASAVVASEPAATPGPGEVQAPSAATSEAVREPAERTAGSESEAVRMTSGRHYVVLGVFSSEQNAQRAVREASSKEVAMTCGIYRFGAKFMVSPFESDDPEACKLFIRAHAERFPGMWTYTAR</sequence>
<keyword evidence="2" id="KW-0472">Membrane</keyword>
<dbReference type="EMBL" id="DXDA01000025">
    <property type="protein sequence ID" value="HIY68374.1"/>
    <property type="molecule type" value="Genomic_DNA"/>
</dbReference>
<evidence type="ECO:0000256" key="2">
    <source>
        <dbReference type="SAM" id="Phobius"/>
    </source>
</evidence>
<reference evidence="3" key="2">
    <citation type="submission" date="2021-04" db="EMBL/GenBank/DDBJ databases">
        <authorList>
            <person name="Gilroy R."/>
        </authorList>
    </citation>
    <scope>NUCLEOTIDE SEQUENCE</scope>
    <source>
        <strain evidence="3">5134</strain>
    </source>
</reference>
<feature type="region of interest" description="Disordered" evidence="1">
    <location>
        <begin position="215"/>
        <end position="252"/>
    </location>
</feature>
<protein>
    <recommendedName>
        <fullName evidence="5">SPOR domain-containing protein</fullName>
    </recommendedName>
</protein>
<evidence type="ECO:0000256" key="1">
    <source>
        <dbReference type="SAM" id="MobiDB-lite"/>
    </source>
</evidence>
<comment type="caution">
    <text evidence="3">The sequence shown here is derived from an EMBL/GenBank/DDBJ whole genome shotgun (WGS) entry which is preliminary data.</text>
</comment>
<keyword evidence="2" id="KW-0812">Transmembrane</keyword>
<proteinExistence type="predicted"/>
<evidence type="ECO:0000313" key="4">
    <source>
        <dbReference type="Proteomes" id="UP000886844"/>
    </source>
</evidence>
<accession>A0A9D2CBX8</accession>
<evidence type="ECO:0008006" key="5">
    <source>
        <dbReference type="Google" id="ProtNLM"/>
    </source>
</evidence>
<feature type="transmembrane region" description="Helical" evidence="2">
    <location>
        <begin position="12"/>
        <end position="29"/>
    </location>
</feature>
<dbReference type="AlphaFoldDB" id="A0A9D2CBX8"/>
<reference evidence="3" key="1">
    <citation type="journal article" date="2021" name="PeerJ">
        <title>Extensive microbial diversity within the chicken gut microbiome revealed by metagenomics and culture.</title>
        <authorList>
            <person name="Gilroy R."/>
            <person name="Ravi A."/>
            <person name="Getino M."/>
            <person name="Pursley I."/>
            <person name="Horton D.L."/>
            <person name="Alikhan N.F."/>
            <person name="Baker D."/>
            <person name="Gharbi K."/>
            <person name="Hall N."/>
            <person name="Watson M."/>
            <person name="Adriaenssens E.M."/>
            <person name="Foster-Nyarko E."/>
            <person name="Jarju S."/>
            <person name="Secka A."/>
            <person name="Antonio M."/>
            <person name="Oren A."/>
            <person name="Chaudhuri R.R."/>
            <person name="La Ragione R."/>
            <person name="Hildebrand F."/>
            <person name="Pallen M.J."/>
        </authorList>
    </citation>
    <scope>NUCLEOTIDE SEQUENCE</scope>
    <source>
        <strain evidence="3">5134</strain>
    </source>
</reference>
<dbReference type="Proteomes" id="UP000886844">
    <property type="component" value="Unassembled WGS sequence"/>
</dbReference>
<keyword evidence="2" id="KW-1133">Transmembrane helix</keyword>